<dbReference type="Pfam" id="PF00311">
    <property type="entry name" value="PEPcase"/>
    <property type="match status" value="1"/>
</dbReference>
<dbReference type="InterPro" id="IPR033129">
    <property type="entry name" value="PEPCASE_His_AS"/>
</dbReference>
<evidence type="ECO:0000256" key="8">
    <source>
        <dbReference type="ARBA" id="ARBA00023300"/>
    </source>
</evidence>
<dbReference type="InterPro" id="IPR018129">
    <property type="entry name" value="PEP_COase_Lys_AS"/>
</dbReference>
<reference evidence="13 14" key="1">
    <citation type="submission" date="2019-02" db="EMBL/GenBank/DDBJ databases">
        <title>Deep-cultivation of Planctomycetes and their phenomic and genomic characterization uncovers novel biology.</title>
        <authorList>
            <person name="Wiegand S."/>
            <person name="Jogler M."/>
            <person name="Boedeker C."/>
            <person name="Pinto D."/>
            <person name="Vollmers J."/>
            <person name="Rivas-Marin E."/>
            <person name="Kohn T."/>
            <person name="Peeters S.H."/>
            <person name="Heuer A."/>
            <person name="Rast P."/>
            <person name="Oberbeckmann S."/>
            <person name="Bunk B."/>
            <person name="Jeske O."/>
            <person name="Meyerdierks A."/>
            <person name="Storesund J.E."/>
            <person name="Kallscheuer N."/>
            <person name="Luecker S."/>
            <person name="Lage O.M."/>
            <person name="Pohl T."/>
            <person name="Merkel B.J."/>
            <person name="Hornburger P."/>
            <person name="Mueller R.-W."/>
            <person name="Bruemmer F."/>
            <person name="Labrenz M."/>
            <person name="Spormann A.M."/>
            <person name="Op den Camp H."/>
            <person name="Overmann J."/>
            <person name="Amann R."/>
            <person name="Jetten M.S.M."/>
            <person name="Mascher T."/>
            <person name="Medema M.H."/>
            <person name="Devos D.P."/>
            <person name="Kaster A.-K."/>
            <person name="Ovreas L."/>
            <person name="Rohde M."/>
            <person name="Galperin M.Y."/>
            <person name="Jogler C."/>
        </authorList>
    </citation>
    <scope>NUCLEOTIDE SEQUENCE [LARGE SCALE GENOMIC DNA]</scope>
    <source>
        <strain evidence="13 14">Pla163</strain>
    </source>
</reference>
<comment type="subunit">
    <text evidence="10">Homotetramer.</text>
</comment>
<keyword evidence="14" id="KW-1185">Reference proteome</keyword>
<dbReference type="GO" id="GO:0005829">
    <property type="term" value="C:cytosol"/>
    <property type="evidence" value="ECO:0007669"/>
    <property type="project" value="TreeGrafter"/>
</dbReference>
<comment type="similarity">
    <text evidence="3 10">Belongs to the PEPCase type 1 family.</text>
</comment>
<dbReference type="PROSITE" id="PS00393">
    <property type="entry name" value="PEPCASE_2"/>
    <property type="match status" value="1"/>
</dbReference>
<comment type="function">
    <text evidence="2 10">Forms oxaloacetate, a four-carbon dicarboxylic acid source for the tricarboxylic acid cycle.</text>
</comment>
<dbReference type="Proteomes" id="UP000319342">
    <property type="component" value="Chromosome"/>
</dbReference>
<keyword evidence="8 10" id="KW-0120">Carbon dioxide fixation</keyword>
<dbReference type="GO" id="GO:0008964">
    <property type="term" value="F:phosphoenolpyruvate carboxylase activity"/>
    <property type="evidence" value="ECO:0007669"/>
    <property type="project" value="UniProtKB-UniRule"/>
</dbReference>
<evidence type="ECO:0000313" key="14">
    <source>
        <dbReference type="Proteomes" id="UP000319342"/>
    </source>
</evidence>
<name>A0A518CZJ2_9BACT</name>
<evidence type="ECO:0000256" key="5">
    <source>
        <dbReference type="ARBA" id="ARBA00022419"/>
    </source>
</evidence>
<dbReference type="EMBL" id="CP036290">
    <property type="protein sequence ID" value="QDU84654.1"/>
    <property type="molecule type" value="Genomic_DNA"/>
</dbReference>
<dbReference type="GO" id="GO:0006107">
    <property type="term" value="P:oxaloacetate metabolic process"/>
    <property type="evidence" value="ECO:0007669"/>
    <property type="project" value="UniProtKB-UniRule"/>
</dbReference>
<keyword evidence="7 10" id="KW-0456">Lyase</keyword>
<dbReference type="OrthoDB" id="9768133at2"/>
<keyword evidence="13" id="KW-0670">Pyruvate</keyword>
<evidence type="ECO:0000256" key="3">
    <source>
        <dbReference type="ARBA" id="ARBA00008346"/>
    </source>
</evidence>
<gene>
    <name evidence="10 13" type="primary">ppc</name>
    <name evidence="13" type="ORF">Pla163_17660</name>
</gene>
<dbReference type="InterPro" id="IPR022805">
    <property type="entry name" value="PEP_COase_bac/pln-type"/>
</dbReference>
<dbReference type="InterPro" id="IPR021135">
    <property type="entry name" value="PEP_COase"/>
</dbReference>
<dbReference type="PROSITE" id="PS00781">
    <property type="entry name" value="PEPCASE_1"/>
    <property type="match status" value="1"/>
</dbReference>
<dbReference type="Gene3D" id="1.20.1440.90">
    <property type="entry name" value="Phosphoenolpyruvate/pyruvate domain"/>
    <property type="match status" value="1"/>
</dbReference>
<comment type="catalytic activity">
    <reaction evidence="9 10">
        <text>oxaloacetate + phosphate = phosphoenolpyruvate + hydrogencarbonate</text>
        <dbReference type="Rhea" id="RHEA:28370"/>
        <dbReference type="ChEBI" id="CHEBI:16452"/>
        <dbReference type="ChEBI" id="CHEBI:17544"/>
        <dbReference type="ChEBI" id="CHEBI:43474"/>
        <dbReference type="ChEBI" id="CHEBI:58702"/>
        <dbReference type="EC" id="4.1.1.31"/>
    </reaction>
</comment>
<dbReference type="HAMAP" id="MF_00595">
    <property type="entry name" value="PEPcase_type1"/>
    <property type="match status" value="1"/>
</dbReference>
<dbReference type="InterPro" id="IPR015813">
    <property type="entry name" value="Pyrv/PenolPyrv_kinase-like_dom"/>
</dbReference>
<evidence type="ECO:0000256" key="7">
    <source>
        <dbReference type="ARBA" id="ARBA00023239"/>
    </source>
</evidence>
<dbReference type="PRINTS" id="PR00150">
    <property type="entry name" value="PEPCARBXLASE"/>
</dbReference>
<sequence length="903" mass="98630">MNQPVRFALKDRPLRRDVGRLGALLGRILRELAPPGVYETVETARLAARRRRKSDPVAGAELEATLGSLSPAIALEVVRAFSAYFGVVNMAEQVHRLRRRIDYRRAGAAQPGSLRASALELARRGTTLEEVQAALASLVVEPVFTAHPTESVRRTLLKKDQRLARALVARFHEDALDPVALATLDQAVALEIASAWQTEEQLPDRPTVAEEVEHVLFHLADVLYRVVPAVHEELERALELAYGQPVRVERPVLRFASWVGGDMDGNPNVGAPTMRATLARHLELALARYGDELRGLHEHLSQSTTRVGVDDAVLARVEDYAARLPDDFARIPTRYAGMPYRQLLWLMEARLERKRRGEEGGYGLPNEFRADLELVERSLASNAGSLSGLALVRRALWRVDVFGFHLAALDVRQDAEVHRRVVGTLLGAADFASRAPSERVARIAEALRGEHAPRHAASDEESVRTLEVFRALAEARERYGDRALGPYIVSMAQGPDDALAVLLLARAGGCVDESGHVPLDVAPLFETVDDLEAGPDVLRALCQDPSYSEHLVARGGRQVVMLGYSDSNKDGGIAASRVALVDAQERLVATAADLGLALTLFHGRGGSISRGGSKPRAGILATPPGALGGHARSTEQGEIIGGKYGLRGIATRTLELSVGALLERSAGGDPARPATNEQRAIARTISSASRTAYRALVHDDPDFIALFEGMTPIDVIERLEIGSRPARRRSMCGVGDLRAIPWVFAWTQCRAVLPGWFGVGTGLSAAIDAHGLDTMRRALDQWPFLAMLVSDVEMVLAKSDLHIAARYSELAGTAGARLFPVVRAEHERSVAAVLELVRSNELLERDPTLQRSIRLRNPYVDPMSFVQIDLLERWRAGGREDRDLERVLVQTVRGIARGLRNTG</sequence>
<feature type="active site" evidence="10 11">
    <location>
        <position position="147"/>
    </location>
</feature>
<evidence type="ECO:0000256" key="10">
    <source>
        <dbReference type="HAMAP-Rule" id="MF_00595"/>
    </source>
</evidence>
<feature type="active site" evidence="10 12">
    <location>
        <position position="569"/>
    </location>
</feature>
<dbReference type="AlphaFoldDB" id="A0A518CZJ2"/>
<dbReference type="GO" id="GO:0006099">
    <property type="term" value="P:tricarboxylic acid cycle"/>
    <property type="evidence" value="ECO:0007669"/>
    <property type="project" value="InterPro"/>
</dbReference>
<evidence type="ECO:0000256" key="12">
    <source>
        <dbReference type="PROSITE-ProRule" id="PRU10112"/>
    </source>
</evidence>
<evidence type="ECO:0000256" key="6">
    <source>
        <dbReference type="ARBA" id="ARBA00022842"/>
    </source>
</evidence>
<keyword evidence="6 10" id="KW-0460">Magnesium</keyword>
<organism evidence="13 14">
    <name type="scientific">Rohdeia mirabilis</name>
    <dbReference type="NCBI Taxonomy" id="2528008"/>
    <lineage>
        <taxon>Bacteria</taxon>
        <taxon>Pseudomonadati</taxon>
        <taxon>Planctomycetota</taxon>
        <taxon>Planctomycetia</taxon>
        <taxon>Planctomycetia incertae sedis</taxon>
        <taxon>Rohdeia</taxon>
    </lineage>
</organism>
<dbReference type="SUPFAM" id="SSF51621">
    <property type="entry name" value="Phosphoenolpyruvate/pyruvate domain"/>
    <property type="match status" value="1"/>
</dbReference>
<evidence type="ECO:0000256" key="9">
    <source>
        <dbReference type="ARBA" id="ARBA00048995"/>
    </source>
</evidence>
<evidence type="ECO:0000256" key="2">
    <source>
        <dbReference type="ARBA" id="ARBA00003670"/>
    </source>
</evidence>
<evidence type="ECO:0000256" key="1">
    <source>
        <dbReference type="ARBA" id="ARBA00001946"/>
    </source>
</evidence>
<evidence type="ECO:0000256" key="11">
    <source>
        <dbReference type="PROSITE-ProRule" id="PRU10111"/>
    </source>
</evidence>
<evidence type="ECO:0000313" key="13">
    <source>
        <dbReference type="EMBL" id="QDU84654.1"/>
    </source>
</evidence>
<dbReference type="RefSeq" id="WP_145186579.1">
    <property type="nucleotide sequence ID" value="NZ_CP036290.1"/>
</dbReference>
<proteinExistence type="inferred from homology"/>
<dbReference type="PANTHER" id="PTHR30523">
    <property type="entry name" value="PHOSPHOENOLPYRUVATE CARBOXYLASE"/>
    <property type="match status" value="1"/>
</dbReference>
<accession>A0A518CZJ2</accession>
<dbReference type="GO" id="GO:0000287">
    <property type="term" value="F:magnesium ion binding"/>
    <property type="evidence" value="ECO:0007669"/>
    <property type="project" value="UniProtKB-UniRule"/>
</dbReference>
<dbReference type="EC" id="4.1.1.31" evidence="4 10"/>
<comment type="cofactor">
    <cofactor evidence="1 10">
        <name>Mg(2+)</name>
        <dbReference type="ChEBI" id="CHEBI:18420"/>
    </cofactor>
</comment>
<dbReference type="GO" id="GO:0015977">
    <property type="term" value="P:carbon fixation"/>
    <property type="evidence" value="ECO:0007669"/>
    <property type="project" value="UniProtKB-UniRule"/>
</dbReference>
<protein>
    <recommendedName>
        <fullName evidence="5 10">Phosphoenolpyruvate carboxylase</fullName>
        <shortName evidence="10">PEPC</shortName>
        <shortName evidence="10">PEPCase</shortName>
        <ecNumber evidence="4 10">4.1.1.31</ecNumber>
    </recommendedName>
</protein>
<dbReference type="NCBIfam" id="NF000584">
    <property type="entry name" value="PRK00009.1"/>
    <property type="match status" value="1"/>
</dbReference>
<dbReference type="PANTHER" id="PTHR30523:SF6">
    <property type="entry name" value="PHOSPHOENOLPYRUVATE CARBOXYLASE"/>
    <property type="match status" value="1"/>
</dbReference>
<evidence type="ECO:0000256" key="4">
    <source>
        <dbReference type="ARBA" id="ARBA00012305"/>
    </source>
</evidence>